<proteinExistence type="predicted"/>
<protein>
    <recommendedName>
        <fullName evidence="3">DUF4268 domain-containing protein</fullName>
    </recommendedName>
</protein>
<comment type="caution">
    <text evidence="1">The sequence shown here is derived from an EMBL/GenBank/DDBJ whole genome shotgun (WGS) entry which is preliminary data.</text>
</comment>
<dbReference type="Gene3D" id="3.40.1350.10">
    <property type="match status" value="1"/>
</dbReference>
<gene>
    <name evidence="1" type="ORF">JMJ55_29090</name>
</gene>
<keyword evidence="2" id="KW-1185">Reference proteome</keyword>
<accession>A0ABS1VCH5</accession>
<evidence type="ECO:0008006" key="3">
    <source>
        <dbReference type="Google" id="ProtNLM"/>
    </source>
</evidence>
<dbReference type="Proteomes" id="UP000606490">
    <property type="component" value="Unassembled WGS sequence"/>
</dbReference>
<reference evidence="1 2" key="1">
    <citation type="submission" date="2021-01" db="EMBL/GenBank/DDBJ databases">
        <title>Belnapia mucosa sp. nov. and Belnapia arida sp. nov., isolated from the Tabernas Desert (Almeria, Spain).</title>
        <authorList>
            <person name="Molina-Menor E."/>
            <person name="Vidal-Verdu A."/>
            <person name="Calonge A."/>
            <person name="Satari L."/>
            <person name="Pereto Magraner J."/>
            <person name="Porcar Miralles M."/>
        </authorList>
    </citation>
    <scope>NUCLEOTIDE SEQUENCE [LARGE SCALE GENOMIC DNA]</scope>
    <source>
        <strain evidence="1 2">T6</strain>
    </source>
</reference>
<dbReference type="InterPro" id="IPR011856">
    <property type="entry name" value="tRNA_endonuc-like_dom_sf"/>
</dbReference>
<evidence type="ECO:0000313" key="1">
    <source>
        <dbReference type="EMBL" id="MBL6459376.1"/>
    </source>
</evidence>
<name>A0ABS1VCH5_9PROT</name>
<dbReference type="RefSeq" id="WP_202829110.1">
    <property type="nucleotide sequence ID" value="NZ_JAEUXJ010000036.1"/>
</dbReference>
<dbReference type="EMBL" id="JAEUXJ010000036">
    <property type="protein sequence ID" value="MBL6459376.1"/>
    <property type="molecule type" value="Genomic_DNA"/>
</dbReference>
<evidence type="ECO:0000313" key="2">
    <source>
        <dbReference type="Proteomes" id="UP000606490"/>
    </source>
</evidence>
<organism evidence="1 2">
    <name type="scientific">Belnapia mucosa</name>
    <dbReference type="NCBI Taxonomy" id="2804532"/>
    <lineage>
        <taxon>Bacteria</taxon>
        <taxon>Pseudomonadati</taxon>
        <taxon>Pseudomonadota</taxon>
        <taxon>Alphaproteobacteria</taxon>
        <taxon>Acetobacterales</taxon>
        <taxon>Roseomonadaceae</taxon>
        <taxon>Belnapia</taxon>
    </lineage>
</organism>
<sequence length="402" mass="44432">MVLERVPLASSGRNEAWLRDFLLRHPEALPAAEIDPAYANPIPVCRELATPAGPMDALFVNRHGALTIVECKLWRNPQARREVVGQILDYAKELARWHYEDLQREVSRSLRRGGNALFNLVADRAPDVDEAVFVDAVGRNLRSGRFLLLVAGDGIREGTEGIVQFMHGHSGMRFAFGLVEMAGYELPGGQLLVQPRVLARTVAVERTVVRIVDAIAPAAGGLGETADSDTEIDADPGDLPAPVRRRDPAAIEADRRFWEQFVRGLRLDDPSQPPPRRKGVGWARYELSTTDAWITAYRARSLDLLGTYADFRGESGARLYAAIEAERPDVDAILSAAWPGSVPEWGETAPHSKWIALRLRVPGDWSDEEQARHAAWLAAAGNAFVNALRPRIQRILSELRGV</sequence>